<name>A0A4Z0GJG1_9BACL</name>
<dbReference type="AlphaFoldDB" id="A0A4Z0GJG1"/>
<comment type="caution">
    <text evidence="2">The sequence shown here is derived from an EMBL/GenBank/DDBJ whole genome shotgun (WGS) entry which is preliminary data.</text>
</comment>
<evidence type="ECO:0000256" key="1">
    <source>
        <dbReference type="SAM" id="Phobius"/>
    </source>
</evidence>
<dbReference type="OrthoDB" id="9992274at2"/>
<feature type="transmembrane region" description="Helical" evidence="1">
    <location>
        <begin position="38"/>
        <end position="64"/>
    </location>
</feature>
<reference evidence="2 3" key="1">
    <citation type="journal article" date="2015" name="Int. J. Syst. Evol. Microbiol.">
        <title>Sporolactobacillus shoreae sp. nov. and Sporolactobacillus spathodeae sp. nov., two spore-forming lactic acid bacteria isolated from tree barks in Thailand.</title>
        <authorList>
            <person name="Thamacharoensuk T."/>
            <person name="Kitahara M."/>
            <person name="Ohkuma M."/>
            <person name="Thongchul N."/>
            <person name="Tanasupawat S."/>
        </authorList>
    </citation>
    <scope>NUCLEOTIDE SEQUENCE [LARGE SCALE GENOMIC DNA]</scope>
    <source>
        <strain evidence="2 3">BK92</strain>
    </source>
</reference>
<feature type="transmembrane region" description="Helical" evidence="1">
    <location>
        <begin position="7"/>
        <end position="32"/>
    </location>
</feature>
<accession>A0A4Z0GJG1</accession>
<keyword evidence="1" id="KW-1133">Transmembrane helix</keyword>
<evidence type="ECO:0000313" key="2">
    <source>
        <dbReference type="EMBL" id="TGA96131.1"/>
    </source>
</evidence>
<keyword evidence="1" id="KW-0472">Membrane</keyword>
<gene>
    <name evidence="2" type="ORF">E4665_16635</name>
</gene>
<protein>
    <submittedName>
        <fullName evidence="2">Uncharacterized protein</fullName>
    </submittedName>
</protein>
<dbReference type="EMBL" id="SRJD01000030">
    <property type="protein sequence ID" value="TGA96131.1"/>
    <property type="molecule type" value="Genomic_DNA"/>
</dbReference>
<dbReference type="Proteomes" id="UP000298347">
    <property type="component" value="Unassembled WGS sequence"/>
</dbReference>
<evidence type="ECO:0000313" key="3">
    <source>
        <dbReference type="Proteomes" id="UP000298347"/>
    </source>
</evidence>
<keyword evidence="3" id="KW-1185">Reference proteome</keyword>
<feature type="transmembrane region" description="Helical" evidence="1">
    <location>
        <begin position="76"/>
        <end position="97"/>
    </location>
</feature>
<dbReference type="RefSeq" id="WP_135349923.1">
    <property type="nucleotide sequence ID" value="NZ_SRJD01000030.1"/>
</dbReference>
<proteinExistence type="predicted"/>
<keyword evidence="1" id="KW-0812">Transmembrane</keyword>
<organism evidence="2 3">
    <name type="scientific">Sporolactobacillus shoreae</name>
    <dbReference type="NCBI Taxonomy" id="1465501"/>
    <lineage>
        <taxon>Bacteria</taxon>
        <taxon>Bacillati</taxon>
        <taxon>Bacillota</taxon>
        <taxon>Bacilli</taxon>
        <taxon>Bacillales</taxon>
        <taxon>Sporolactobacillaceae</taxon>
        <taxon>Sporolactobacillus</taxon>
    </lineage>
</organism>
<sequence length="98" mass="11187">MKPYLSLFWSYTLVHVLSVPLYYVTIIVAAFSTDSEGIVPLTFVVLYTPIILIHLILFFILFLIKRKHLSLARQSVFGGAYLAVLLLLYSVILFTSFI</sequence>